<dbReference type="InterPro" id="IPR007896">
    <property type="entry name" value="BTP_bacteria"/>
</dbReference>
<evidence type="ECO:0000259" key="2">
    <source>
        <dbReference type="Pfam" id="PF05232"/>
    </source>
</evidence>
<feature type="transmembrane region" description="Helical" evidence="1">
    <location>
        <begin position="21"/>
        <end position="43"/>
    </location>
</feature>
<gene>
    <name evidence="3" type="ORF">K6K13_19825</name>
</gene>
<feature type="transmembrane region" description="Helical" evidence="1">
    <location>
        <begin position="49"/>
        <end position="69"/>
    </location>
</feature>
<sequence>MQSNAANRQTTAVQRRSVGERVFHAVGYEVVALLITAPIGAWLFNKPLFSMGALAIMLSSIAMVWNIIYNALFDRLWPVSRVARGAKVRILHGLGFEGGFILFGLPAAAWMLEITLWQALMVEIGFFLFFLPYTVVYNWVYDKLRARFMARRECEQGKSPVASRTR</sequence>
<dbReference type="RefSeq" id="WP_222158513.1">
    <property type="nucleotide sequence ID" value="NZ_CP081864.1"/>
</dbReference>
<name>A0ABX9AJR9_9ENTR</name>
<keyword evidence="4" id="KW-1185">Reference proteome</keyword>
<dbReference type="NCBIfam" id="NF033664">
    <property type="entry name" value="PACE_transport"/>
    <property type="match status" value="1"/>
</dbReference>
<feature type="domain" description="Chlorhexidine efflux transporter" evidence="2">
    <location>
        <begin position="84"/>
        <end position="147"/>
    </location>
</feature>
<protein>
    <submittedName>
        <fullName evidence="3">Multidrug/biocide efflux PACE transporter</fullName>
    </submittedName>
</protein>
<dbReference type="Proteomes" id="UP000825886">
    <property type="component" value="Chromosome"/>
</dbReference>
<dbReference type="NCBIfam" id="NF033665">
    <property type="entry name" value="PACE_efflu_PCE"/>
    <property type="match status" value="1"/>
</dbReference>
<evidence type="ECO:0000313" key="3">
    <source>
        <dbReference type="EMBL" id="QZN95413.1"/>
    </source>
</evidence>
<organism evidence="3 4">
    <name type="scientific">Symbiopectobacterium purcellii</name>
    <dbReference type="NCBI Taxonomy" id="2871826"/>
    <lineage>
        <taxon>Bacteria</taxon>
        <taxon>Pseudomonadati</taxon>
        <taxon>Pseudomonadota</taxon>
        <taxon>Gammaproteobacteria</taxon>
        <taxon>Enterobacterales</taxon>
        <taxon>Enterobacteriaceae</taxon>
    </lineage>
</organism>
<accession>A0ABX9AJR9</accession>
<proteinExistence type="predicted"/>
<keyword evidence="1" id="KW-0472">Membrane</keyword>
<dbReference type="InterPro" id="IPR058208">
    <property type="entry name" value="PACE"/>
</dbReference>
<keyword evidence="1" id="KW-0812">Transmembrane</keyword>
<feature type="transmembrane region" description="Helical" evidence="1">
    <location>
        <begin position="90"/>
        <end position="110"/>
    </location>
</feature>
<feature type="domain" description="Chlorhexidine efflux transporter" evidence="2">
    <location>
        <begin position="16"/>
        <end position="78"/>
    </location>
</feature>
<feature type="transmembrane region" description="Helical" evidence="1">
    <location>
        <begin position="116"/>
        <end position="141"/>
    </location>
</feature>
<reference evidence="3 4" key="1">
    <citation type="submission" date="2021-08" db="EMBL/GenBank/DDBJ databases">
        <title>Culture and genomic analysis of Symbiopectobacterium purcellii sp. nov. gen. nov., isolated from the leafhopper Empoasca decipiens.</title>
        <authorList>
            <person name="Nadal-Jimenez P."/>
            <person name="Siozios S."/>
            <person name="Halliday N."/>
            <person name="Camara M."/>
            <person name="Hurst G.D.D."/>
        </authorList>
    </citation>
    <scope>NUCLEOTIDE SEQUENCE [LARGE SCALE GENOMIC DNA]</scope>
    <source>
        <strain evidence="3 4">SyEd1</strain>
    </source>
</reference>
<evidence type="ECO:0000256" key="1">
    <source>
        <dbReference type="SAM" id="Phobius"/>
    </source>
</evidence>
<dbReference type="EMBL" id="CP081864">
    <property type="protein sequence ID" value="QZN95413.1"/>
    <property type="molecule type" value="Genomic_DNA"/>
</dbReference>
<keyword evidence="1" id="KW-1133">Transmembrane helix</keyword>
<dbReference type="Pfam" id="PF05232">
    <property type="entry name" value="BTP"/>
    <property type="match status" value="2"/>
</dbReference>
<evidence type="ECO:0000313" key="4">
    <source>
        <dbReference type="Proteomes" id="UP000825886"/>
    </source>
</evidence>